<dbReference type="RefSeq" id="XP_008045615.1">
    <property type="nucleotide sequence ID" value="XM_008047424.1"/>
</dbReference>
<gene>
    <name evidence="1" type="ORF">TRAVEDRAFT_32463</name>
</gene>
<dbReference type="GeneID" id="19413698"/>
<proteinExistence type="predicted"/>
<evidence type="ECO:0000313" key="1">
    <source>
        <dbReference type="EMBL" id="EIW51475.1"/>
    </source>
</evidence>
<sequence>MVPGRPCEGRCGSLLFTTQPPQNAEDLPHVSDVVSWATCRLSRPQMHSYACASRSAKALRLNAYGQGVQGVQKPSLMGAECVGAWAP</sequence>
<keyword evidence="2" id="KW-1185">Reference proteome</keyword>
<dbReference type="EMBL" id="JH711801">
    <property type="protein sequence ID" value="EIW51475.1"/>
    <property type="molecule type" value="Genomic_DNA"/>
</dbReference>
<protein>
    <submittedName>
        <fullName evidence="1">Uncharacterized protein</fullName>
    </submittedName>
</protein>
<dbReference type="Proteomes" id="UP000054317">
    <property type="component" value="Unassembled WGS sequence"/>
</dbReference>
<evidence type="ECO:0000313" key="2">
    <source>
        <dbReference type="Proteomes" id="UP000054317"/>
    </source>
</evidence>
<accession>R7S791</accession>
<reference evidence="2" key="1">
    <citation type="journal article" date="2012" name="Science">
        <title>The Paleozoic origin of enzymatic lignin decomposition reconstructed from 31 fungal genomes.</title>
        <authorList>
            <person name="Floudas D."/>
            <person name="Binder M."/>
            <person name="Riley R."/>
            <person name="Barry K."/>
            <person name="Blanchette R.A."/>
            <person name="Henrissat B."/>
            <person name="Martinez A.T."/>
            <person name="Otillar R."/>
            <person name="Spatafora J.W."/>
            <person name="Yadav J.S."/>
            <person name="Aerts A."/>
            <person name="Benoit I."/>
            <person name="Boyd A."/>
            <person name="Carlson A."/>
            <person name="Copeland A."/>
            <person name="Coutinho P.M."/>
            <person name="de Vries R.P."/>
            <person name="Ferreira P."/>
            <person name="Findley K."/>
            <person name="Foster B."/>
            <person name="Gaskell J."/>
            <person name="Glotzer D."/>
            <person name="Gorecki P."/>
            <person name="Heitman J."/>
            <person name="Hesse C."/>
            <person name="Hori C."/>
            <person name="Igarashi K."/>
            <person name="Jurgens J.A."/>
            <person name="Kallen N."/>
            <person name="Kersten P."/>
            <person name="Kohler A."/>
            <person name="Kuees U."/>
            <person name="Kumar T.K.A."/>
            <person name="Kuo A."/>
            <person name="LaButti K."/>
            <person name="Larrondo L.F."/>
            <person name="Lindquist E."/>
            <person name="Ling A."/>
            <person name="Lombard V."/>
            <person name="Lucas S."/>
            <person name="Lundell T."/>
            <person name="Martin R."/>
            <person name="McLaughlin D.J."/>
            <person name="Morgenstern I."/>
            <person name="Morin E."/>
            <person name="Murat C."/>
            <person name="Nagy L.G."/>
            <person name="Nolan M."/>
            <person name="Ohm R.A."/>
            <person name="Patyshakuliyeva A."/>
            <person name="Rokas A."/>
            <person name="Ruiz-Duenas F.J."/>
            <person name="Sabat G."/>
            <person name="Salamov A."/>
            <person name="Samejima M."/>
            <person name="Schmutz J."/>
            <person name="Slot J.C."/>
            <person name="St John F."/>
            <person name="Stenlid J."/>
            <person name="Sun H."/>
            <person name="Sun S."/>
            <person name="Syed K."/>
            <person name="Tsang A."/>
            <person name="Wiebenga A."/>
            <person name="Young D."/>
            <person name="Pisabarro A."/>
            <person name="Eastwood D.C."/>
            <person name="Martin F."/>
            <person name="Cullen D."/>
            <person name="Grigoriev I.V."/>
            <person name="Hibbett D.S."/>
        </authorList>
    </citation>
    <scope>NUCLEOTIDE SEQUENCE [LARGE SCALE GENOMIC DNA]</scope>
    <source>
        <strain evidence="2">FP-101664</strain>
    </source>
</reference>
<name>R7S791_TRAVS</name>
<feature type="non-terminal residue" evidence="1">
    <location>
        <position position="87"/>
    </location>
</feature>
<dbReference type="KEGG" id="tvs:TRAVEDRAFT_32463"/>
<dbReference type="AlphaFoldDB" id="R7S791"/>
<organism evidence="1 2">
    <name type="scientific">Trametes versicolor (strain FP-101664)</name>
    <name type="common">White-rot fungus</name>
    <name type="synonym">Coriolus versicolor</name>
    <dbReference type="NCBI Taxonomy" id="717944"/>
    <lineage>
        <taxon>Eukaryota</taxon>
        <taxon>Fungi</taxon>
        <taxon>Dikarya</taxon>
        <taxon>Basidiomycota</taxon>
        <taxon>Agaricomycotina</taxon>
        <taxon>Agaricomycetes</taxon>
        <taxon>Polyporales</taxon>
        <taxon>Polyporaceae</taxon>
        <taxon>Trametes</taxon>
    </lineage>
</organism>